<accession>A0AAV7YN96</accession>
<dbReference type="SMART" id="SM00088">
    <property type="entry name" value="PINT"/>
    <property type="match status" value="1"/>
</dbReference>
<dbReference type="Proteomes" id="UP001146793">
    <property type="component" value="Unassembled WGS sequence"/>
</dbReference>
<dbReference type="PANTHER" id="PTHR10758">
    <property type="entry name" value="26S PROTEASOME NON-ATPASE REGULATORY SUBUNIT 3/COP9 SIGNALOSOME COMPLEX SUBUNIT 3"/>
    <property type="match status" value="1"/>
</dbReference>
<dbReference type="InterPro" id="IPR000717">
    <property type="entry name" value="PCI_dom"/>
</dbReference>
<gene>
    <name evidence="9" type="ORF">M0812_24738</name>
    <name evidence="10" type="ORF">M0812_24760</name>
</gene>
<protein>
    <recommendedName>
        <fullName evidence="4">COP9 signalosome complex subunit 3</fullName>
    </recommendedName>
</protein>
<evidence type="ECO:0000256" key="5">
    <source>
        <dbReference type="ARBA" id="ARBA00022490"/>
    </source>
</evidence>
<dbReference type="InterPro" id="IPR050756">
    <property type="entry name" value="CSN3"/>
</dbReference>
<dbReference type="AlphaFoldDB" id="A0AAV7YN96"/>
<evidence type="ECO:0000256" key="1">
    <source>
        <dbReference type="ARBA" id="ARBA00004123"/>
    </source>
</evidence>
<comment type="caution">
    <text evidence="9">The sequence shown here is derived from an EMBL/GenBank/DDBJ whole genome shotgun (WGS) entry which is preliminary data.</text>
</comment>
<dbReference type="InterPro" id="IPR055089">
    <property type="entry name" value="COP9_N"/>
</dbReference>
<evidence type="ECO:0000256" key="7">
    <source>
        <dbReference type="ARBA" id="ARBA00023242"/>
    </source>
</evidence>
<dbReference type="EMBL" id="JANTQA010000057">
    <property type="protein sequence ID" value="KAJ3429413.1"/>
    <property type="molecule type" value="Genomic_DNA"/>
</dbReference>
<dbReference type="Pfam" id="PF22788">
    <property type="entry name" value="COP9_hel_rpt"/>
    <property type="match status" value="1"/>
</dbReference>
<feature type="domain" description="PCI" evidence="8">
    <location>
        <begin position="196"/>
        <end position="361"/>
    </location>
</feature>
<evidence type="ECO:0000256" key="2">
    <source>
        <dbReference type="ARBA" id="ARBA00004496"/>
    </source>
</evidence>
<keyword evidence="5" id="KW-0963">Cytoplasm</keyword>
<evidence type="ECO:0000259" key="8">
    <source>
        <dbReference type="PROSITE" id="PS50250"/>
    </source>
</evidence>
<dbReference type="EMBL" id="JANTQA010000057">
    <property type="protein sequence ID" value="KAJ3429392.1"/>
    <property type="molecule type" value="Genomic_DNA"/>
</dbReference>
<dbReference type="GO" id="GO:0005737">
    <property type="term" value="C:cytoplasm"/>
    <property type="evidence" value="ECO:0007669"/>
    <property type="project" value="UniProtKB-SubCell"/>
</dbReference>
<evidence type="ECO:0000313" key="9">
    <source>
        <dbReference type="EMBL" id="KAJ3429392.1"/>
    </source>
</evidence>
<dbReference type="Gene3D" id="1.25.40.570">
    <property type="match status" value="1"/>
</dbReference>
<dbReference type="SUPFAM" id="SSF46785">
    <property type="entry name" value="Winged helix' DNA-binding domain"/>
    <property type="match status" value="1"/>
</dbReference>
<dbReference type="InterPro" id="IPR036390">
    <property type="entry name" value="WH_DNA-bd_sf"/>
</dbReference>
<comment type="subcellular location">
    <subcellularLocation>
        <location evidence="2">Cytoplasm</location>
    </subcellularLocation>
    <subcellularLocation>
        <location evidence="1">Nucleus</location>
    </subcellularLocation>
</comment>
<evidence type="ECO:0000256" key="3">
    <source>
        <dbReference type="ARBA" id="ARBA00007084"/>
    </source>
</evidence>
<comment type="similarity">
    <text evidence="3">Belongs to the CSN3 family.</text>
</comment>
<name>A0AAV7YN96_9EUKA</name>
<proteinExistence type="inferred from homology"/>
<dbReference type="GO" id="GO:0008180">
    <property type="term" value="C:COP9 signalosome"/>
    <property type="evidence" value="ECO:0007669"/>
    <property type="project" value="UniProtKB-KW"/>
</dbReference>
<evidence type="ECO:0000313" key="10">
    <source>
        <dbReference type="EMBL" id="KAJ3429413.1"/>
    </source>
</evidence>
<evidence type="ECO:0000256" key="6">
    <source>
        <dbReference type="ARBA" id="ARBA00022790"/>
    </source>
</evidence>
<keyword evidence="7" id="KW-0539">Nucleus</keyword>
<sequence length="419" mass="48050">MEKVLNIILQYSDTKEERKQLKNYLDKIDDQLTNFIGQLDLVMKQLPITKYSLGYMYLLAAKASLKRFQNPELILMQIQTFLLQCDPSQVSMSIGKFFFLCRRFVAIAIREKFAHGTVYPLKIAIEKIGRSGELTPTHAYFLQACLASQNFSAALPILESDVFEIDTKHSGIKIKDVLLYFYYGGMIYTGLKKYDEATYYFELAVTIPADTLSSIMLESYRRYLLTSILSTGKAPLIPQNTSMSIQGMLKKVSKPYEEFVEAFRSMDIERVGICISTYMEVYEKDKTFGLIKLVRDNLVRRKIQRLTKTYITLSLEYVSQQLNMNSTQEAEFYLLDMIEQGEVFASIDQKEGQISFHADPEPYDSVRVSLELNGKIQEVIGLAKNLDLLDEKISTNSNFIHKMVIKELQGGGNKTEEND</sequence>
<evidence type="ECO:0000313" key="11">
    <source>
        <dbReference type="Proteomes" id="UP001146793"/>
    </source>
</evidence>
<organism evidence="9 11">
    <name type="scientific">Anaeramoeba flamelloides</name>
    <dbReference type="NCBI Taxonomy" id="1746091"/>
    <lineage>
        <taxon>Eukaryota</taxon>
        <taxon>Metamonada</taxon>
        <taxon>Anaeramoebidae</taxon>
        <taxon>Anaeramoeba</taxon>
    </lineage>
</organism>
<dbReference type="PANTHER" id="PTHR10758:SF1">
    <property type="entry name" value="COP9 SIGNALOSOME COMPLEX SUBUNIT 3"/>
    <property type="match status" value="1"/>
</dbReference>
<dbReference type="GO" id="GO:0006511">
    <property type="term" value="P:ubiquitin-dependent protein catabolic process"/>
    <property type="evidence" value="ECO:0007669"/>
    <property type="project" value="TreeGrafter"/>
</dbReference>
<reference evidence="9" key="1">
    <citation type="submission" date="2022-08" db="EMBL/GenBank/DDBJ databases">
        <title>Novel sulphate-reducing endosymbionts in the free-living metamonad Anaeramoeba.</title>
        <authorList>
            <person name="Jerlstrom-Hultqvist J."/>
            <person name="Cepicka I."/>
            <person name="Gallot-Lavallee L."/>
            <person name="Salas-Leiva D."/>
            <person name="Curtis B.A."/>
            <person name="Zahonova K."/>
            <person name="Pipaliya S."/>
            <person name="Dacks J."/>
            <person name="Roger A.J."/>
        </authorList>
    </citation>
    <scope>NUCLEOTIDE SEQUENCE</scope>
    <source>
        <strain evidence="9">Busselton2</strain>
    </source>
</reference>
<dbReference type="PROSITE" id="PS50250">
    <property type="entry name" value="PCI"/>
    <property type="match status" value="1"/>
</dbReference>
<dbReference type="Pfam" id="PF01399">
    <property type="entry name" value="PCI"/>
    <property type="match status" value="1"/>
</dbReference>
<keyword evidence="6" id="KW-0736">Signalosome</keyword>
<evidence type="ECO:0000256" key="4">
    <source>
        <dbReference type="ARBA" id="ARBA00014878"/>
    </source>
</evidence>